<dbReference type="GO" id="GO:0004508">
    <property type="term" value="F:steroid 17-alpha-monooxygenase activity"/>
    <property type="evidence" value="ECO:0007669"/>
    <property type="project" value="TreeGrafter"/>
</dbReference>
<dbReference type="Gene3D" id="1.10.630.10">
    <property type="entry name" value="Cytochrome P450"/>
    <property type="match status" value="1"/>
</dbReference>
<evidence type="ECO:0000256" key="1">
    <source>
        <dbReference type="ARBA" id="ARBA00001971"/>
    </source>
</evidence>
<evidence type="ECO:0000256" key="12">
    <source>
        <dbReference type="ARBA" id="ARBA00023033"/>
    </source>
</evidence>
<sequence length="524" mass="59646">MILQSNSHFTEQAVRLALLGLPYILSVTVVFLFWRLFVLRDAKSGRPKHLREPPGPFALPIIGNIHQLGSEPHTAFVDLAKRFGDVMKIRIGSRPVIVLHGKQAIHQALVRQSVDFAGRPDFFGFRTTISLGGGSLAFSNYDEAWKLHRKLADNALRHFTSGRQSVAFERRVTYEATELIKFIMGTNESTVVDLSQILKFSVSNVIFNLLFESRHGLEDAKLKKVVDGNDLFIEEISGSDIADFMPWLSPFIRHKMKAFENQVKLFLSFLEDSVKDHIENYGEGRESDILYYLMTLLDSMDSQQREKVTDKRILATVNDFFGAGLETVATTLSWVFLYAIYYPELQKEIQDELDEVVGRDRLPTLADRGKLPLTEAFLAEAARHSSVVPTTIPHMTTRDTVLEGGFNYFIPKDTVVFVNLYSLQHDPKQWDNPEKFNPRRFLIEDGNGIKLDVDKVDSMMRFGGGRRRCIGSEVAQMELFLFFTILLHQCDLRNVAGQDLTLDGKGSLLVIRAYPYKLEITRRS</sequence>
<evidence type="ECO:0000256" key="6">
    <source>
        <dbReference type="ARBA" id="ARBA00022617"/>
    </source>
</evidence>
<evidence type="ECO:0000256" key="7">
    <source>
        <dbReference type="ARBA" id="ARBA00022723"/>
    </source>
</evidence>
<keyword evidence="13 16" id="KW-0472">Membrane</keyword>
<evidence type="ECO:0000256" key="8">
    <source>
        <dbReference type="ARBA" id="ARBA00022824"/>
    </source>
</evidence>
<evidence type="ECO:0000256" key="15">
    <source>
        <dbReference type="RuleBase" id="RU000461"/>
    </source>
</evidence>
<dbReference type="SUPFAM" id="SSF48264">
    <property type="entry name" value="Cytochrome P450"/>
    <property type="match status" value="1"/>
</dbReference>
<keyword evidence="7 14" id="KW-0479">Metal-binding</keyword>
<dbReference type="EC" id="1.14.14.1" evidence="5"/>
<dbReference type="PRINTS" id="PR00463">
    <property type="entry name" value="EP450I"/>
</dbReference>
<dbReference type="PRINTS" id="PR00385">
    <property type="entry name" value="P450"/>
</dbReference>
<keyword evidence="16" id="KW-0812">Transmembrane</keyword>
<dbReference type="GO" id="GO:0042448">
    <property type="term" value="P:progesterone metabolic process"/>
    <property type="evidence" value="ECO:0007669"/>
    <property type="project" value="TreeGrafter"/>
</dbReference>
<feature type="transmembrane region" description="Helical" evidence="16">
    <location>
        <begin position="20"/>
        <end position="38"/>
    </location>
</feature>
<evidence type="ECO:0000256" key="4">
    <source>
        <dbReference type="ARBA" id="ARBA00010617"/>
    </source>
</evidence>
<dbReference type="InterPro" id="IPR001128">
    <property type="entry name" value="Cyt_P450"/>
</dbReference>
<keyword evidence="12 15" id="KW-0503">Monooxygenase</keyword>
<keyword evidence="18" id="KW-1185">Reference proteome</keyword>
<evidence type="ECO:0000313" key="18">
    <source>
        <dbReference type="Proteomes" id="UP001152320"/>
    </source>
</evidence>
<keyword evidence="11 14" id="KW-0408">Iron</keyword>
<dbReference type="PANTHER" id="PTHR24289">
    <property type="entry name" value="STEROID 17-ALPHA-HYDROXYLASE/17,20 LYASE"/>
    <property type="match status" value="1"/>
</dbReference>
<evidence type="ECO:0000256" key="9">
    <source>
        <dbReference type="ARBA" id="ARBA00022848"/>
    </source>
</evidence>
<comment type="caution">
    <text evidence="17">The sequence shown here is derived from an EMBL/GenBank/DDBJ whole genome shotgun (WGS) entry which is preliminary data.</text>
</comment>
<evidence type="ECO:0000313" key="17">
    <source>
        <dbReference type="EMBL" id="KAJ8040534.1"/>
    </source>
</evidence>
<keyword evidence="16" id="KW-1133">Transmembrane helix</keyword>
<dbReference type="InterPro" id="IPR002401">
    <property type="entry name" value="Cyt_P450_E_grp-I"/>
</dbReference>
<evidence type="ECO:0000256" key="13">
    <source>
        <dbReference type="ARBA" id="ARBA00023136"/>
    </source>
</evidence>
<comment type="cofactor">
    <cofactor evidence="1 14">
        <name>heme</name>
        <dbReference type="ChEBI" id="CHEBI:30413"/>
    </cofactor>
</comment>
<gene>
    <name evidence="17" type="ORF">HOLleu_14854</name>
</gene>
<keyword evidence="10 15" id="KW-0560">Oxidoreductase</keyword>
<dbReference type="GO" id="GO:0005506">
    <property type="term" value="F:iron ion binding"/>
    <property type="evidence" value="ECO:0007669"/>
    <property type="project" value="InterPro"/>
</dbReference>
<dbReference type="PROSITE" id="PS00086">
    <property type="entry name" value="CYTOCHROME_P450"/>
    <property type="match status" value="1"/>
</dbReference>
<evidence type="ECO:0000256" key="2">
    <source>
        <dbReference type="ARBA" id="ARBA00004174"/>
    </source>
</evidence>
<evidence type="ECO:0000256" key="5">
    <source>
        <dbReference type="ARBA" id="ARBA00012109"/>
    </source>
</evidence>
<keyword evidence="6 14" id="KW-0349">Heme</keyword>
<dbReference type="Proteomes" id="UP001152320">
    <property type="component" value="Chromosome 6"/>
</dbReference>
<protein>
    <recommendedName>
        <fullName evidence="5">unspecific monooxygenase</fullName>
        <ecNumber evidence="5">1.14.14.1</ecNumber>
    </recommendedName>
</protein>
<dbReference type="GO" id="GO:0005789">
    <property type="term" value="C:endoplasmic reticulum membrane"/>
    <property type="evidence" value="ECO:0007669"/>
    <property type="project" value="UniProtKB-SubCell"/>
</dbReference>
<reference evidence="17" key="1">
    <citation type="submission" date="2021-10" db="EMBL/GenBank/DDBJ databases">
        <title>Tropical sea cucumber genome reveals ecological adaptation and Cuvierian tubules defense mechanism.</title>
        <authorList>
            <person name="Chen T."/>
        </authorList>
    </citation>
    <scope>NUCLEOTIDE SEQUENCE</scope>
    <source>
        <strain evidence="17">Nanhai2018</strain>
        <tissue evidence="17">Muscle</tissue>
    </source>
</reference>
<dbReference type="PANTHER" id="PTHR24289:SF21">
    <property type="entry name" value="CYTOCHROME P450 1A"/>
    <property type="match status" value="1"/>
</dbReference>
<comment type="similarity">
    <text evidence="4 15">Belongs to the cytochrome P450 family.</text>
</comment>
<evidence type="ECO:0000256" key="10">
    <source>
        <dbReference type="ARBA" id="ARBA00023002"/>
    </source>
</evidence>
<dbReference type="InterPro" id="IPR036396">
    <property type="entry name" value="Cyt_P450_sf"/>
</dbReference>
<comment type="subcellular location">
    <subcellularLocation>
        <location evidence="3">Endoplasmic reticulum membrane</location>
        <topology evidence="3">Peripheral membrane protein</topology>
    </subcellularLocation>
    <subcellularLocation>
        <location evidence="2">Microsome membrane</location>
        <topology evidence="2">Peripheral membrane protein</topology>
    </subcellularLocation>
</comment>
<accession>A0A9Q1C9J9</accession>
<proteinExistence type="inferred from homology"/>
<dbReference type="OrthoDB" id="1055148at2759"/>
<dbReference type="EMBL" id="JAIZAY010000006">
    <property type="protein sequence ID" value="KAJ8040534.1"/>
    <property type="molecule type" value="Genomic_DNA"/>
</dbReference>
<dbReference type="FunFam" id="1.10.630.10:FF:000238">
    <property type="entry name" value="Cytochrome P450 2A6"/>
    <property type="match status" value="1"/>
</dbReference>
<dbReference type="GO" id="GO:0042446">
    <property type="term" value="P:hormone biosynthetic process"/>
    <property type="evidence" value="ECO:0007669"/>
    <property type="project" value="TreeGrafter"/>
</dbReference>
<keyword evidence="8" id="KW-0256">Endoplasmic reticulum</keyword>
<evidence type="ECO:0000256" key="11">
    <source>
        <dbReference type="ARBA" id="ARBA00023004"/>
    </source>
</evidence>
<feature type="binding site" description="axial binding residue" evidence="14">
    <location>
        <position position="469"/>
    </location>
    <ligand>
        <name>heme</name>
        <dbReference type="ChEBI" id="CHEBI:30413"/>
    </ligand>
    <ligandPart>
        <name>Fe</name>
        <dbReference type="ChEBI" id="CHEBI:18248"/>
    </ligandPart>
</feature>
<evidence type="ECO:0000256" key="3">
    <source>
        <dbReference type="ARBA" id="ARBA00004406"/>
    </source>
</evidence>
<dbReference type="AlphaFoldDB" id="A0A9Q1C9J9"/>
<evidence type="ECO:0000256" key="14">
    <source>
        <dbReference type="PIRSR" id="PIRSR602401-1"/>
    </source>
</evidence>
<keyword evidence="9" id="KW-0492">Microsome</keyword>
<organism evidence="17 18">
    <name type="scientific">Holothuria leucospilota</name>
    <name type="common">Black long sea cucumber</name>
    <name type="synonym">Mertensiothuria leucospilota</name>
    <dbReference type="NCBI Taxonomy" id="206669"/>
    <lineage>
        <taxon>Eukaryota</taxon>
        <taxon>Metazoa</taxon>
        <taxon>Echinodermata</taxon>
        <taxon>Eleutherozoa</taxon>
        <taxon>Echinozoa</taxon>
        <taxon>Holothuroidea</taxon>
        <taxon>Aspidochirotacea</taxon>
        <taxon>Aspidochirotida</taxon>
        <taxon>Holothuriidae</taxon>
        <taxon>Holothuria</taxon>
    </lineage>
</organism>
<dbReference type="GO" id="GO:0020037">
    <property type="term" value="F:heme binding"/>
    <property type="evidence" value="ECO:0007669"/>
    <property type="project" value="InterPro"/>
</dbReference>
<dbReference type="InterPro" id="IPR017972">
    <property type="entry name" value="Cyt_P450_CS"/>
</dbReference>
<dbReference type="Pfam" id="PF00067">
    <property type="entry name" value="p450"/>
    <property type="match status" value="1"/>
</dbReference>
<name>A0A9Q1C9J9_HOLLE</name>
<evidence type="ECO:0000256" key="16">
    <source>
        <dbReference type="SAM" id="Phobius"/>
    </source>
</evidence>